<dbReference type="GO" id="GO:0009898">
    <property type="term" value="C:cytoplasmic side of plasma membrane"/>
    <property type="evidence" value="ECO:0007669"/>
    <property type="project" value="TreeGrafter"/>
</dbReference>
<dbReference type="Gene3D" id="3.40.50.2300">
    <property type="match status" value="1"/>
</dbReference>
<name>A0A426QI92_9GAMM</name>
<dbReference type="PANTHER" id="PTHR43384:SF13">
    <property type="entry name" value="SLR0110 PROTEIN"/>
    <property type="match status" value="1"/>
</dbReference>
<reference evidence="2 3" key="1">
    <citation type="journal article" date="2010" name="Int. J. Syst. Evol. Microbiol.">
        <title>Thiohalobacter thiocyanaticus gen. nov., sp. nov., a moderately halophilic, sulfur-oxidizing gammaproteobacterium from hypersaline lakes, that utilizes thiocyanate.</title>
        <authorList>
            <person name="Sorokin D.Y."/>
            <person name="Kovaleva O.L."/>
            <person name="Tourova T.P."/>
            <person name="Muyzer G."/>
        </authorList>
    </citation>
    <scope>NUCLEOTIDE SEQUENCE [LARGE SCALE GENOMIC DNA]</scope>
    <source>
        <strain evidence="2 3">Hrh1</strain>
    </source>
</reference>
<dbReference type="InterPro" id="IPR011006">
    <property type="entry name" value="CheY-like_superfamily"/>
</dbReference>
<proteinExistence type="predicted"/>
<evidence type="ECO:0000313" key="2">
    <source>
        <dbReference type="EMBL" id="RRQ21436.1"/>
    </source>
</evidence>
<dbReference type="EMBL" id="QZMU01000001">
    <property type="protein sequence ID" value="RRQ21436.1"/>
    <property type="molecule type" value="Genomic_DNA"/>
</dbReference>
<comment type="caution">
    <text evidence="2">The sequence shown here is derived from an EMBL/GenBank/DDBJ whole genome shotgun (WGS) entry which is preliminary data.</text>
</comment>
<dbReference type="PANTHER" id="PTHR43384">
    <property type="entry name" value="SEPTUM SITE-DETERMINING PROTEIN MIND HOMOLOG, CHLOROPLASTIC-RELATED"/>
    <property type="match status" value="1"/>
</dbReference>
<dbReference type="GO" id="GO:0005524">
    <property type="term" value="F:ATP binding"/>
    <property type="evidence" value="ECO:0007669"/>
    <property type="project" value="TreeGrafter"/>
</dbReference>
<dbReference type="InterPro" id="IPR031580">
    <property type="entry name" value="TadZ_N"/>
</dbReference>
<gene>
    <name evidence="2" type="ORF">D6C00_05425</name>
</gene>
<evidence type="ECO:0000259" key="1">
    <source>
        <dbReference type="Pfam" id="PF16968"/>
    </source>
</evidence>
<dbReference type="GO" id="GO:0051782">
    <property type="term" value="P:negative regulation of cell division"/>
    <property type="evidence" value="ECO:0007669"/>
    <property type="project" value="TreeGrafter"/>
</dbReference>
<organism evidence="2 3">
    <name type="scientific">Thiohalobacter thiocyanaticus</name>
    <dbReference type="NCBI Taxonomy" id="585455"/>
    <lineage>
        <taxon>Bacteria</taxon>
        <taxon>Pseudomonadati</taxon>
        <taxon>Pseudomonadota</taxon>
        <taxon>Gammaproteobacteria</taxon>
        <taxon>Thiohalobacterales</taxon>
        <taxon>Thiohalobacteraceae</taxon>
        <taxon>Thiohalobacter</taxon>
    </lineage>
</organism>
<dbReference type="SUPFAM" id="SSF52172">
    <property type="entry name" value="CheY-like"/>
    <property type="match status" value="1"/>
</dbReference>
<keyword evidence="3" id="KW-1185">Reference proteome</keyword>
<dbReference type="RefSeq" id="WP_125180732.1">
    <property type="nucleotide sequence ID" value="NZ_QZMU01000001.1"/>
</dbReference>
<dbReference type="OrthoDB" id="5813333at2"/>
<dbReference type="Proteomes" id="UP000287798">
    <property type="component" value="Unassembled WGS sequence"/>
</dbReference>
<dbReference type="AlphaFoldDB" id="A0A426QI92"/>
<feature type="domain" description="Pilus assembly protein TadZ N-terminal" evidence="1">
    <location>
        <begin position="6"/>
        <end position="129"/>
    </location>
</feature>
<dbReference type="InterPro" id="IPR027417">
    <property type="entry name" value="P-loop_NTPase"/>
</dbReference>
<dbReference type="GO" id="GO:0005829">
    <property type="term" value="C:cytosol"/>
    <property type="evidence" value="ECO:0007669"/>
    <property type="project" value="TreeGrafter"/>
</dbReference>
<dbReference type="GO" id="GO:0016887">
    <property type="term" value="F:ATP hydrolysis activity"/>
    <property type="evidence" value="ECO:0007669"/>
    <property type="project" value="TreeGrafter"/>
</dbReference>
<accession>A0A426QI92</accession>
<evidence type="ECO:0000313" key="3">
    <source>
        <dbReference type="Proteomes" id="UP000287798"/>
    </source>
</evidence>
<dbReference type="InterPro" id="IPR050625">
    <property type="entry name" value="ParA/MinD_ATPase"/>
</dbReference>
<dbReference type="Pfam" id="PF16968">
    <property type="entry name" value="TadZ_N"/>
    <property type="match status" value="1"/>
</dbReference>
<dbReference type="SUPFAM" id="SSF52540">
    <property type="entry name" value="P-loop containing nucleoside triphosphate hydrolases"/>
    <property type="match status" value="1"/>
</dbReference>
<dbReference type="Gene3D" id="3.40.50.300">
    <property type="entry name" value="P-loop containing nucleotide triphosphate hydrolases"/>
    <property type="match status" value="1"/>
</dbReference>
<protein>
    <recommendedName>
        <fullName evidence="1">Pilus assembly protein TadZ N-terminal domain-containing protein</fullName>
    </recommendedName>
</protein>
<sequence length="405" mass="44096">MRAKRSYVVVSSRDDHIRWLQSALGETGDIVVADGDSLERILQIIDVTGALIVFIDVNREQLLEQTSMIEGLLSVKPLISVVALSRSDDAELVLAMMRAGARDYLMPGEDRGQVVALVNRLGQRLPQVQQGQRGSRMIALANARPGSDTVMLALHLALAAQEQAPEERTLLLDLGVPQGDALLYLDIKSSYTFVDAVRSLRRLDETLIESAFAAHPGGLRILDMGNDATEMHDITSADIFVLLGTLRAFFPRIVVNLGGLPTSEFFDVLIRHADQTLVVVEQSVPSVQQNMTMIQHISSQKIASDHMGLVVDRYYSKLVPGADVIARGFGLPMLATLPPCGLARLNVINSGVSMFEGAPKEPYCARVRALSRQLFQDAERGGETAGASGTGRLLKRVKGLFVSEE</sequence>